<keyword evidence="5" id="KW-1185">Reference proteome</keyword>
<evidence type="ECO:0000313" key="5">
    <source>
        <dbReference type="Proteomes" id="UP000233551"/>
    </source>
</evidence>
<evidence type="ECO:0000313" key="3">
    <source>
        <dbReference type="EMBL" id="PKI74620.1"/>
    </source>
</evidence>
<dbReference type="Proteomes" id="UP000233551">
    <property type="component" value="Unassembled WGS sequence"/>
</dbReference>
<dbReference type="PANTHER" id="PTHR34130:SF8">
    <property type="entry name" value="TRANSMEMBRANE PROTEIN"/>
    <property type="match status" value="1"/>
</dbReference>
<dbReference type="Proteomes" id="UP000197138">
    <property type="component" value="Unassembled WGS sequence"/>
</dbReference>
<reference evidence="2" key="2">
    <citation type="submission" date="2017-06" db="EMBL/GenBank/DDBJ databases">
        <title>The pomegranate genome and the genomics of punicalagin biosynthesis.</title>
        <authorList>
            <person name="Xu C."/>
        </authorList>
    </citation>
    <scope>NUCLEOTIDE SEQUENCE [LARGE SCALE GENOMIC DNA]</scope>
    <source>
        <tissue evidence="2">Fresh leaf</tissue>
    </source>
</reference>
<dbReference type="EMBL" id="MTKT01000813">
    <property type="protein sequence ID" value="OWM87576.1"/>
    <property type="molecule type" value="Genomic_DNA"/>
</dbReference>
<feature type="region of interest" description="Disordered" evidence="1">
    <location>
        <begin position="1"/>
        <end position="24"/>
    </location>
</feature>
<comment type="caution">
    <text evidence="2">The sequence shown here is derived from an EMBL/GenBank/DDBJ whole genome shotgun (WGS) entry which is preliminary data.</text>
</comment>
<dbReference type="AlphaFoldDB" id="A0A218XSE1"/>
<dbReference type="PANTHER" id="PTHR34130">
    <property type="entry name" value="OS08G0243800 PROTEIN"/>
    <property type="match status" value="1"/>
</dbReference>
<protein>
    <submittedName>
        <fullName evidence="2">Uncharacterized protein</fullName>
    </submittedName>
</protein>
<feature type="compositionally biased region" description="Basic and acidic residues" evidence="1">
    <location>
        <begin position="8"/>
        <end position="19"/>
    </location>
</feature>
<reference evidence="4" key="1">
    <citation type="journal article" date="2017" name="Plant J.">
        <title>The pomegranate (Punica granatum L.) genome and the genomics of punicalagin biosynthesis.</title>
        <authorList>
            <person name="Qin G."/>
            <person name="Xu C."/>
            <person name="Ming R."/>
            <person name="Tang H."/>
            <person name="Guyot R."/>
            <person name="Kramer E.M."/>
            <person name="Hu Y."/>
            <person name="Yi X."/>
            <person name="Qi Y."/>
            <person name="Xu X."/>
            <person name="Gao Z."/>
            <person name="Pan H."/>
            <person name="Jian J."/>
            <person name="Tian Y."/>
            <person name="Yue Z."/>
            <person name="Xu Y."/>
        </authorList>
    </citation>
    <scope>NUCLEOTIDE SEQUENCE [LARGE SCALE GENOMIC DNA]</scope>
    <source>
        <strain evidence="4">cv. Dabenzi</strain>
    </source>
</reference>
<dbReference type="GeneID" id="116188336"/>
<evidence type="ECO:0000313" key="2">
    <source>
        <dbReference type="EMBL" id="OWM87576.1"/>
    </source>
</evidence>
<gene>
    <name evidence="2" type="ORF">CDL15_Pgr022688</name>
    <name evidence="3" type="ORF">CRG98_004947</name>
</gene>
<evidence type="ECO:0000256" key="1">
    <source>
        <dbReference type="SAM" id="MobiDB-lite"/>
    </source>
</evidence>
<name>A0A218XSE1_PUNGR</name>
<accession>A0A218XSE1</accession>
<evidence type="ECO:0000313" key="4">
    <source>
        <dbReference type="Proteomes" id="UP000197138"/>
    </source>
</evidence>
<dbReference type="EMBL" id="PGOL01000196">
    <property type="protein sequence ID" value="PKI74620.1"/>
    <property type="molecule type" value="Genomic_DNA"/>
</dbReference>
<dbReference type="OrthoDB" id="1576948at2759"/>
<sequence>MAITDQDPTSHGDDPDRGLLQDPDDAELETVSLCDLPLYSNEYECERHQFSSSPNIDHGDPFEFSSDDLSASGSKMCTADNIIFCGRLIPYGWEPPSASEVAPEAWGKVGGTHQPKKKKWKFFKWRLLFRKHRHRYSKSHDEKFSDRSGSKKEHRPARLPLEKYRYVPEKCMDKYGFSMRRLPTQTGRVKCRWYLLMFRSARLPIGMELHDMKTRQSRMNLSSSFRSLDSDGGIGSGRDSDGKGNQNWGLWRLLRALSCSSSLQCESATITKRS</sequence>
<reference evidence="3 5" key="3">
    <citation type="submission" date="2017-11" db="EMBL/GenBank/DDBJ databases">
        <title>De-novo sequencing of pomegranate (Punica granatum L.) genome.</title>
        <authorList>
            <person name="Akparov Z."/>
            <person name="Amiraslanov A."/>
            <person name="Hajiyeva S."/>
            <person name="Abbasov M."/>
            <person name="Kaur K."/>
            <person name="Hamwieh A."/>
            <person name="Solovyev V."/>
            <person name="Salamov A."/>
            <person name="Braich B."/>
            <person name="Kosarev P."/>
            <person name="Mahmoud A."/>
            <person name="Hajiyev E."/>
            <person name="Babayeva S."/>
            <person name="Izzatullayeva V."/>
            <person name="Mammadov A."/>
            <person name="Mammadov A."/>
            <person name="Sharifova S."/>
            <person name="Ojaghi J."/>
            <person name="Eynullazada K."/>
            <person name="Bayramov B."/>
            <person name="Abdulazimova A."/>
            <person name="Shahmuradov I."/>
        </authorList>
    </citation>
    <scope>NUCLEOTIDE SEQUENCE [LARGE SCALE GENOMIC DNA]</scope>
    <source>
        <strain evidence="3">AG2017</strain>
        <strain evidence="5">cv. AG2017</strain>
        <tissue evidence="3">Leaf</tissue>
    </source>
</reference>
<organism evidence="2 4">
    <name type="scientific">Punica granatum</name>
    <name type="common">Pomegranate</name>
    <dbReference type="NCBI Taxonomy" id="22663"/>
    <lineage>
        <taxon>Eukaryota</taxon>
        <taxon>Viridiplantae</taxon>
        <taxon>Streptophyta</taxon>
        <taxon>Embryophyta</taxon>
        <taxon>Tracheophyta</taxon>
        <taxon>Spermatophyta</taxon>
        <taxon>Magnoliopsida</taxon>
        <taxon>eudicotyledons</taxon>
        <taxon>Gunneridae</taxon>
        <taxon>Pentapetalae</taxon>
        <taxon>rosids</taxon>
        <taxon>malvids</taxon>
        <taxon>Myrtales</taxon>
        <taxon>Lythraceae</taxon>
        <taxon>Punica</taxon>
    </lineage>
</organism>
<proteinExistence type="predicted"/>